<dbReference type="InterPro" id="IPR036388">
    <property type="entry name" value="WH-like_DNA-bd_sf"/>
</dbReference>
<evidence type="ECO:0000313" key="5">
    <source>
        <dbReference type="EMBL" id="SES30945.1"/>
    </source>
</evidence>
<organism evidence="5 6">
    <name type="scientific">Salisediminibacterium halotolerans</name>
    <dbReference type="NCBI Taxonomy" id="517425"/>
    <lineage>
        <taxon>Bacteria</taxon>
        <taxon>Bacillati</taxon>
        <taxon>Bacillota</taxon>
        <taxon>Bacilli</taxon>
        <taxon>Bacillales</taxon>
        <taxon>Bacillaceae</taxon>
        <taxon>Salisediminibacterium</taxon>
    </lineage>
</organism>
<dbReference type="GO" id="GO:0003677">
    <property type="term" value="F:DNA binding"/>
    <property type="evidence" value="ECO:0007669"/>
    <property type="project" value="UniProtKB-KW"/>
</dbReference>
<dbReference type="GO" id="GO:0006355">
    <property type="term" value="P:regulation of DNA-templated transcription"/>
    <property type="evidence" value="ECO:0007669"/>
    <property type="project" value="InterPro"/>
</dbReference>
<dbReference type="Gene3D" id="1.10.10.10">
    <property type="entry name" value="Winged helix-like DNA-binding domain superfamily/Winged helix DNA-binding domain"/>
    <property type="match status" value="1"/>
</dbReference>
<dbReference type="InterPro" id="IPR000792">
    <property type="entry name" value="Tscrpt_reg_LuxR_C"/>
</dbReference>
<name>A0A1H9WAT1_9BACI</name>
<comment type="caution">
    <text evidence="5">The sequence shown here is derived from an EMBL/GenBank/DDBJ whole genome shotgun (WGS) entry which is preliminary data.</text>
</comment>
<dbReference type="InterPro" id="IPR016032">
    <property type="entry name" value="Sig_transdc_resp-reg_C-effctor"/>
</dbReference>
<evidence type="ECO:0000256" key="2">
    <source>
        <dbReference type="ARBA" id="ARBA00023125"/>
    </source>
</evidence>
<dbReference type="OrthoDB" id="2965189at2"/>
<dbReference type="SMART" id="SM00421">
    <property type="entry name" value="HTH_LUXR"/>
    <property type="match status" value="1"/>
</dbReference>
<dbReference type="PANTHER" id="PTHR43214">
    <property type="entry name" value="TWO-COMPONENT RESPONSE REGULATOR"/>
    <property type="match status" value="1"/>
</dbReference>
<evidence type="ECO:0000313" key="6">
    <source>
        <dbReference type="Proteomes" id="UP000199318"/>
    </source>
</evidence>
<dbReference type="AlphaFoldDB" id="A0A1H9WAT1"/>
<gene>
    <name evidence="5" type="ORF">SAMN05444126_1319</name>
</gene>
<dbReference type="PRINTS" id="PR00038">
    <property type="entry name" value="HTHLUXR"/>
</dbReference>
<dbReference type="InterPro" id="IPR039420">
    <property type="entry name" value="WalR-like"/>
</dbReference>
<protein>
    <submittedName>
        <fullName evidence="5">DNA-binding response regulator, NarL/FixJ family, contains REC and HTH domains</fullName>
    </submittedName>
</protein>
<proteinExistence type="predicted"/>
<dbReference type="EMBL" id="FOGV01000031">
    <property type="protein sequence ID" value="SES30945.1"/>
    <property type="molecule type" value="Genomic_DNA"/>
</dbReference>
<dbReference type="Proteomes" id="UP000199318">
    <property type="component" value="Unassembled WGS sequence"/>
</dbReference>
<evidence type="ECO:0000256" key="3">
    <source>
        <dbReference type="ARBA" id="ARBA00023163"/>
    </source>
</evidence>
<keyword evidence="3" id="KW-0804">Transcription</keyword>
<dbReference type="RefSeq" id="WP_093074561.1">
    <property type="nucleotide sequence ID" value="NZ_FOGV01000031.1"/>
</dbReference>
<keyword evidence="6" id="KW-1185">Reference proteome</keyword>
<keyword evidence="1" id="KW-0805">Transcription regulation</keyword>
<keyword evidence="2 5" id="KW-0238">DNA-binding</keyword>
<dbReference type="Pfam" id="PF00196">
    <property type="entry name" value="GerE"/>
    <property type="match status" value="1"/>
</dbReference>
<sequence length="213" mass="24535">MTTPAIIWQDRSTICPDRIKQKIEDRINTQHSSYSKWYIFLVDELSETVNQEITSLAEEEKENAACLVLFRTKPGEDTLHLLHLPINGLVSLHTAASQTELVIADIAAYGCFIEGNLHYLICNYLDKNHWSKKRIRHLKLDRDKPYSILTHVEHEILQSILEGKSNTDIANKFHFAQSTVSVKINKVLQKINAFDRTEAVRKAIQFGWVHSVR</sequence>
<dbReference type="CDD" id="cd06170">
    <property type="entry name" value="LuxR_C_like"/>
    <property type="match status" value="1"/>
</dbReference>
<accession>A0A1H9WAT1</accession>
<dbReference type="PROSITE" id="PS50043">
    <property type="entry name" value="HTH_LUXR_2"/>
    <property type="match status" value="1"/>
</dbReference>
<evidence type="ECO:0000259" key="4">
    <source>
        <dbReference type="PROSITE" id="PS50043"/>
    </source>
</evidence>
<dbReference type="SUPFAM" id="SSF46894">
    <property type="entry name" value="C-terminal effector domain of the bipartite response regulators"/>
    <property type="match status" value="1"/>
</dbReference>
<reference evidence="6" key="1">
    <citation type="submission" date="2016-10" db="EMBL/GenBank/DDBJ databases">
        <authorList>
            <person name="de Groot N.N."/>
        </authorList>
    </citation>
    <scope>NUCLEOTIDE SEQUENCE [LARGE SCALE GENOMIC DNA]</scope>
    <source>
        <strain evidence="6">10nlg</strain>
    </source>
</reference>
<feature type="domain" description="HTH luxR-type" evidence="4">
    <location>
        <begin position="142"/>
        <end position="207"/>
    </location>
</feature>
<evidence type="ECO:0000256" key="1">
    <source>
        <dbReference type="ARBA" id="ARBA00023015"/>
    </source>
</evidence>
<dbReference type="STRING" id="1464123.SAMN05444126_1319"/>
<dbReference type="PANTHER" id="PTHR43214:SF43">
    <property type="entry name" value="TWO-COMPONENT RESPONSE REGULATOR"/>
    <property type="match status" value="1"/>
</dbReference>